<evidence type="ECO:0000259" key="11">
    <source>
        <dbReference type="PROSITE" id="PS51462"/>
    </source>
</evidence>
<dbReference type="GO" id="GO:0005829">
    <property type="term" value="C:cytosol"/>
    <property type="evidence" value="ECO:0007669"/>
    <property type="project" value="TreeGrafter"/>
</dbReference>
<evidence type="ECO:0000256" key="5">
    <source>
        <dbReference type="ARBA" id="ARBA00016377"/>
    </source>
</evidence>
<evidence type="ECO:0000256" key="2">
    <source>
        <dbReference type="ARBA" id="ARBA00001946"/>
    </source>
</evidence>
<dbReference type="GO" id="GO:0019693">
    <property type="term" value="P:ribose phosphate metabolic process"/>
    <property type="evidence" value="ECO:0007669"/>
    <property type="project" value="TreeGrafter"/>
</dbReference>
<feature type="binding site" evidence="9">
    <location>
        <position position="97"/>
    </location>
    <ligand>
        <name>Mg(2+)</name>
        <dbReference type="ChEBI" id="CHEBI:18420"/>
        <label>1</label>
    </ligand>
</feature>
<accession>A0A137RH74</accession>
<evidence type="ECO:0000256" key="10">
    <source>
        <dbReference type="PIRSR" id="PIRSR604385-3"/>
    </source>
</evidence>
<comment type="catalytic activity">
    <reaction evidence="1">
        <text>GDP-alpha-D-mannose + H2O = alpha-D-mannose 1-phosphate + GMP + 2 H(+)</text>
        <dbReference type="Rhea" id="RHEA:27978"/>
        <dbReference type="ChEBI" id="CHEBI:15377"/>
        <dbReference type="ChEBI" id="CHEBI:15378"/>
        <dbReference type="ChEBI" id="CHEBI:57527"/>
        <dbReference type="ChEBI" id="CHEBI:58115"/>
        <dbReference type="ChEBI" id="CHEBI:58409"/>
    </reaction>
</comment>
<sequence length="188" mass="21468">MKYTIKNERVVFNDHYKMVKAKVTYDTFRGNKIETERLAFERGNSVAIVLLEKETESILLTNQFRYPSCKNNDGWLLEIPAGSLEENEKPEDCVQREVLEELGYKLASATLLHTFYTSPGASTERIFLYYAEVSAKDKIEKGGGNSEEDEDIQLVKIPVAEITSKISKMKDAKTILALQWYLLNKISS</sequence>
<keyword evidence="9" id="KW-0479">Metal-binding</keyword>
<comment type="similarity">
    <text evidence="3">Belongs to the Nudix hydrolase family. NudK subfamily.</text>
</comment>
<dbReference type="GO" id="GO:0046872">
    <property type="term" value="F:metal ion binding"/>
    <property type="evidence" value="ECO:0007669"/>
    <property type="project" value="UniProtKB-KW"/>
</dbReference>
<dbReference type="PROSITE" id="PS51462">
    <property type="entry name" value="NUDIX"/>
    <property type="match status" value="1"/>
</dbReference>
<reference evidence="13" key="1">
    <citation type="submission" date="2014-10" db="EMBL/GenBank/DDBJ databases">
        <title>Genome sequencing of Vitellibacter sp. D-24.</title>
        <authorList>
            <person name="Thevarajoo S."/>
            <person name="Selvaratnam C."/>
            <person name="Goh K.M."/>
            <person name="Chong C.S."/>
        </authorList>
    </citation>
    <scope>NUCLEOTIDE SEQUENCE [LARGE SCALE GENOMIC DNA]</scope>
    <source>
        <strain evidence="13">D-24</strain>
    </source>
</reference>
<dbReference type="CDD" id="cd24157">
    <property type="entry name" value="NUDIX_GDPMK"/>
    <property type="match status" value="1"/>
</dbReference>
<evidence type="ECO:0000256" key="1">
    <source>
        <dbReference type="ARBA" id="ARBA00000847"/>
    </source>
</evidence>
<gene>
    <name evidence="12" type="ORF">LS48_09850</name>
</gene>
<feature type="domain" description="Nudix hydrolase" evidence="11">
    <location>
        <begin position="41"/>
        <end position="179"/>
    </location>
</feature>
<evidence type="ECO:0000256" key="8">
    <source>
        <dbReference type="ARBA" id="ARBA00032272"/>
    </source>
</evidence>
<dbReference type="InterPro" id="IPR015797">
    <property type="entry name" value="NUDIX_hydrolase-like_dom_sf"/>
</dbReference>
<dbReference type="PANTHER" id="PTHR11839">
    <property type="entry name" value="UDP/ADP-SUGAR PYROPHOSPHATASE"/>
    <property type="match status" value="1"/>
</dbReference>
<dbReference type="GO" id="GO:0006753">
    <property type="term" value="P:nucleoside phosphate metabolic process"/>
    <property type="evidence" value="ECO:0007669"/>
    <property type="project" value="TreeGrafter"/>
</dbReference>
<comment type="subunit">
    <text evidence="4">Homodimer.</text>
</comment>
<protein>
    <recommendedName>
        <fullName evidence="5">GDP-mannose pyrophosphatase</fullName>
    </recommendedName>
    <alternativeName>
        <fullName evidence="7">GDP-mannose hydrolase</fullName>
    </alternativeName>
    <alternativeName>
        <fullName evidence="8">GDPMK</fullName>
    </alternativeName>
</protein>
<dbReference type="GO" id="GO:0016818">
    <property type="term" value="F:hydrolase activity, acting on acid anhydrides, in phosphorus-containing anhydrides"/>
    <property type="evidence" value="ECO:0007669"/>
    <property type="project" value="InterPro"/>
</dbReference>
<dbReference type="AlphaFoldDB" id="A0A137RH74"/>
<dbReference type="OrthoDB" id="1523642at2"/>
<dbReference type="SUPFAM" id="SSF55811">
    <property type="entry name" value="Nudix"/>
    <property type="match status" value="1"/>
</dbReference>
<comment type="cofactor">
    <cofactor evidence="2 9">
        <name>Mg(2+)</name>
        <dbReference type="ChEBI" id="CHEBI:18420"/>
    </cofactor>
</comment>
<name>A0A137RH74_9FLAO</name>
<feature type="short sequence motif" description="Nudix box" evidence="10">
    <location>
        <begin position="82"/>
        <end position="104"/>
    </location>
</feature>
<dbReference type="InterPro" id="IPR000086">
    <property type="entry name" value="NUDIX_hydrolase_dom"/>
</dbReference>
<dbReference type="Pfam" id="PF00293">
    <property type="entry name" value="NUDIX"/>
    <property type="match status" value="1"/>
</dbReference>
<dbReference type="STRING" id="1548749.LS48_09850"/>
<dbReference type="Proteomes" id="UP000070138">
    <property type="component" value="Unassembled WGS sequence"/>
</dbReference>
<feature type="binding site" evidence="9">
    <location>
        <position position="81"/>
    </location>
    <ligand>
        <name>Mg(2+)</name>
        <dbReference type="ChEBI" id="CHEBI:18420"/>
        <label>1</label>
    </ligand>
</feature>
<evidence type="ECO:0000256" key="6">
    <source>
        <dbReference type="ARBA" id="ARBA00022801"/>
    </source>
</evidence>
<dbReference type="NCBIfam" id="TIGR00052">
    <property type="entry name" value="nudix-type nucleoside diphosphatase, YffH/AdpP family"/>
    <property type="match status" value="1"/>
</dbReference>
<reference evidence="12 13" key="2">
    <citation type="journal article" date="2016" name="Int. J. Syst. Evol. Microbiol.">
        <title>Vitellibacter aquimaris sp. nov., a marine bacterium isolated from seawater.</title>
        <authorList>
            <person name="Thevarajoo S."/>
            <person name="Selvaratnam C."/>
            <person name="Goh K.M."/>
            <person name="Hong K.W."/>
            <person name="Chan X.Y."/>
            <person name="Chan K.G."/>
            <person name="Chong C.S."/>
        </authorList>
    </citation>
    <scope>NUCLEOTIDE SEQUENCE [LARGE SCALE GENOMIC DNA]</scope>
    <source>
        <strain evidence="12 13">D-24</strain>
    </source>
</reference>
<evidence type="ECO:0000256" key="9">
    <source>
        <dbReference type="PIRSR" id="PIRSR604385-2"/>
    </source>
</evidence>
<evidence type="ECO:0000313" key="12">
    <source>
        <dbReference type="EMBL" id="KXN98845.1"/>
    </source>
</evidence>
<dbReference type="PANTHER" id="PTHR11839:SF18">
    <property type="entry name" value="NUDIX HYDROLASE DOMAIN-CONTAINING PROTEIN"/>
    <property type="match status" value="1"/>
</dbReference>
<dbReference type="EMBL" id="JRWG01000005">
    <property type="protein sequence ID" value="KXN98845.1"/>
    <property type="molecule type" value="Genomic_DNA"/>
</dbReference>
<feature type="binding site" evidence="9">
    <location>
        <position position="150"/>
    </location>
    <ligand>
        <name>Mg(2+)</name>
        <dbReference type="ChEBI" id="CHEBI:18420"/>
        <label>1</label>
    </ligand>
</feature>
<feature type="binding site" evidence="9">
    <location>
        <position position="101"/>
    </location>
    <ligand>
        <name>Mg(2+)</name>
        <dbReference type="ChEBI" id="CHEBI:18420"/>
        <label>1</label>
    </ligand>
</feature>
<keyword evidence="13" id="KW-1185">Reference proteome</keyword>
<dbReference type="RefSeq" id="WP_062622368.1">
    <property type="nucleotide sequence ID" value="NZ_JRWG01000005.1"/>
</dbReference>
<comment type="caution">
    <text evidence="12">The sequence shown here is derived from an EMBL/GenBank/DDBJ whole genome shotgun (WGS) entry which is preliminary data.</text>
</comment>
<dbReference type="InterPro" id="IPR004385">
    <property type="entry name" value="NDP_pyrophosphatase"/>
</dbReference>
<dbReference type="InterPro" id="IPR020084">
    <property type="entry name" value="NUDIX_hydrolase_CS"/>
</dbReference>
<organism evidence="12 13">
    <name type="scientific">Aequorivita aquimaris</name>
    <dbReference type="NCBI Taxonomy" id="1548749"/>
    <lineage>
        <taxon>Bacteria</taxon>
        <taxon>Pseudomonadati</taxon>
        <taxon>Bacteroidota</taxon>
        <taxon>Flavobacteriia</taxon>
        <taxon>Flavobacteriales</taxon>
        <taxon>Flavobacteriaceae</taxon>
        <taxon>Aequorivita</taxon>
    </lineage>
</organism>
<dbReference type="Gene3D" id="3.90.79.10">
    <property type="entry name" value="Nucleoside Triphosphate Pyrophosphohydrolase"/>
    <property type="match status" value="1"/>
</dbReference>
<keyword evidence="9" id="KW-0460">Magnesium</keyword>
<evidence type="ECO:0000256" key="7">
    <source>
        <dbReference type="ARBA" id="ARBA00032162"/>
    </source>
</evidence>
<evidence type="ECO:0000313" key="13">
    <source>
        <dbReference type="Proteomes" id="UP000070138"/>
    </source>
</evidence>
<dbReference type="PROSITE" id="PS00893">
    <property type="entry name" value="NUDIX_BOX"/>
    <property type="match status" value="1"/>
</dbReference>
<evidence type="ECO:0000256" key="4">
    <source>
        <dbReference type="ARBA" id="ARBA00011738"/>
    </source>
</evidence>
<evidence type="ECO:0000256" key="3">
    <source>
        <dbReference type="ARBA" id="ARBA00007275"/>
    </source>
</evidence>
<proteinExistence type="inferred from homology"/>
<keyword evidence="6" id="KW-0378">Hydrolase</keyword>